<accession>A0ABY1IEL0</accession>
<evidence type="ECO:0000256" key="1">
    <source>
        <dbReference type="ARBA" id="ARBA00023015"/>
    </source>
</evidence>
<dbReference type="PANTHER" id="PTHR11019">
    <property type="entry name" value="HTH-TYPE TRANSCRIPTIONAL REGULATOR NIMR"/>
    <property type="match status" value="1"/>
</dbReference>
<dbReference type="PRINTS" id="PR00032">
    <property type="entry name" value="HTHARAC"/>
</dbReference>
<dbReference type="Gene3D" id="2.60.120.10">
    <property type="entry name" value="Jelly Rolls"/>
    <property type="match status" value="1"/>
</dbReference>
<keyword evidence="1" id="KW-0805">Transcription regulation</keyword>
<evidence type="ECO:0000256" key="4">
    <source>
        <dbReference type="ARBA" id="ARBA00023163"/>
    </source>
</evidence>
<dbReference type="Gene3D" id="1.10.10.60">
    <property type="entry name" value="Homeodomain-like"/>
    <property type="match status" value="2"/>
</dbReference>
<dbReference type="InterPro" id="IPR003313">
    <property type="entry name" value="AraC-bd"/>
</dbReference>
<keyword evidence="7" id="KW-1185">Reference proteome</keyword>
<dbReference type="InterPro" id="IPR014710">
    <property type="entry name" value="RmlC-like_jellyroll"/>
</dbReference>
<gene>
    <name evidence="6" type="ORF">SAMN02745911_1558</name>
</gene>
<sequence>MQVGQVPPSESQLADRDVDRPVLVLGIDYPDGYEAAPHKHRRAQFLYGSSGVVLVSTSEGSWMMPPERGLWIPPGTEHSVRMLGQVAMCSVYIDEAAFPAPFDRCEVVGVSGLLRSILIAAPAIAAQYDEAGRDGALVNLLLHELRGLSPLPLSLPLPRHPRLAGKCRRFIESPSPHDTIDIWSDDVGMSRRTFTRLFKQETGCTFVEWRQKACLMSALPQLAEGRSVTSIALALGYENPASFTAMFNRLLGAAPTEYRTQR</sequence>
<dbReference type="PANTHER" id="PTHR11019:SF159">
    <property type="entry name" value="TRANSCRIPTIONAL REGULATOR-RELATED"/>
    <property type="match status" value="1"/>
</dbReference>
<evidence type="ECO:0000313" key="7">
    <source>
        <dbReference type="Proteomes" id="UP000184290"/>
    </source>
</evidence>
<keyword evidence="4" id="KW-0804">Transcription</keyword>
<evidence type="ECO:0000313" key="6">
    <source>
        <dbReference type="EMBL" id="SHJ06292.1"/>
    </source>
</evidence>
<dbReference type="GO" id="GO:0003677">
    <property type="term" value="F:DNA binding"/>
    <property type="evidence" value="ECO:0007669"/>
    <property type="project" value="UniProtKB-KW"/>
</dbReference>
<feature type="domain" description="HTH araC/xylS-type" evidence="5">
    <location>
        <begin position="179"/>
        <end position="261"/>
    </location>
</feature>
<comment type="caution">
    <text evidence="6">The sequence shown here is derived from an EMBL/GenBank/DDBJ whole genome shotgun (WGS) entry which is preliminary data.</text>
</comment>
<dbReference type="InterPro" id="IPR020449">
    <property type="entry name" value="Tscrpt_reg_AraC-type_HTH"/>
</dbReference>
<proteinExistence type="predicted"/>
<dbReference type="CDD" id="cd06124">
    <property type="entry name" value="cupin_NimR-like_N"/>
    <property type="match status" value="1"/>
</dbReference>
<dbReference type="EMBL" id="FQZC01000002">
    <property type="protein sequence ID" value="SHJ06292.1"/>
    <property type="molecule type" value="Genomic_DNA"/>
</dbReference>
<dbReference type="Proteomes" id="UP000184290">
    <property type="component" value="Unassembled WGS sequence"/>
</dbReference>
<keyword evidence="3" id="KW-0010">Activator</keyword>
<evidence type="ECO:0000256" key="2">
    <source>
        <dbReference type="ARBA" id="ARBA00023125"/>
    </source>
</evidence>
<evidence type="ECO:0000259" key="5">
    <source>
        <dbReference type="PROSITE" id="PS01124"/>
    </source>
</evidence>
<protein>
    <submittedName>
        <fullName evidence="6">AraC-type DNA-binding protein</fullName>
    </submittedName>
</protein>
<organism evidence="6 7">
    <name type="scientific">Aureimonas altamirensis DSM 21988</name>
    <dbReference type="NCBI Taxonomy" id="1121026"/>
    <lineage>
        <taxon>Bacteria</taxon>
        <taxon>Pseudomonadati</taxon>
        <taxon>Pseudomonadota</taxon>
        <taxon>Alphaproteobacteria</taxon>
        <taxon>Hyphomicrobiales</taxon>
        <taxon>Aurantimonadaceae</taxon>
        <taxon>Aureimonas</taxon>
    </lineage>
</organism>
<dbReference type="SUPFAM" id="SSF46689">
    <property type="entry name" value="Homeodomain-like"/>
    <property type="match status" value="2"/>
</dbReference>
<dbReference type="Pfam" id="PF02311">
    <property type="entry name" value="AraC_binding"/>
    <property type="match status" value="1"/>
</dbReference>
<dbReference type="InterPro" id="IPR009057">
    <property type="entry name" value="Homeodomain-like_sf"/>
</dbReference>
<name>A0ABY1IEL0_9HYPH</name>
<dbReference type="SMART" id="SM00342">
    <property type="entry name" value="HTH_ARAC"/>
    <property type="match status" value="1"/>
</dbReference>
<dbReference type="InterPro" id="IPR018060">
    <property type="entry name" value="HTH_AraC"/>
</dbReference>
<dbReference type="SUPFAM" id="SSF51182">
    <property type="entry name" value="RmlC-like cupins"/>
    <property type="match status" value="1"/>
</dbReference>
<keyword evidence="2 6" id="KW-0238">DNA-binding</keyword>
<dbReference type="PROSITE" id="PS01124">
    <property type="entry name" value="HTH_ARAC_FAMILY_2"/>
    <property type="match status" value="1"/>
</dbReference>
<reference evidence="6 7" key="1">
    <citation type="submission" date="2016-11" db="EMBL/GenBank/DDBJ databases">
        <authorList>
            <person name="Varghese N."/>
            <person name="Submissions S."/>
        </authorList>
    </citation>
    <scope>NUCLEOTIDE SEQUENCE [LARGE SCALE GENOMIC DNA]</scope>
    <source>
        <strain evidence="6 7">DSM 21988</strain>
    </source>
</reference>
<dbReference type="InterPro" id="IPR011051">
    <property type="entry name" value="RmlC_Cupin_sf"/>
</dbReference>
<dbReference type="Pfam" id="PF12833">
    <property type="entry name" value="HTH_18"/>
    <property type="match status" value="1"/>
</dbReference>
<evidence type="ECO:0000256" key="3">
    <source>
        <dbReference type="ARBA" id="ARBA00023159"/>
    </source>
</evidence>